<organism evidence="1">
    <name type="scientific">Pundamilia nyererei</name>
    <dbReference type="NCBI Taxonomy" id="303518"/>
    <lineage>
        <taxon>Eukaryota</taxon>
        <taxon>Metazoa</taxon>
        <taxon>Chordata</taxon>
        <taxon>Craniata</taxon>
        <taxon>Vertebrata</taxon>
        <taxon>Euteleostomi</taxon>
        <taxon>Actinopterygii</taxon>
        <taxon>Neopterygii</taxon>
        <taxon>Teleostei</taxon>
        <taxon>Neoteleostei</taxon>
        <taxon>Acanthomorphata</taxon>
        <taxon>Ovalentaria</taxon>
        <taxon>Cichlomorphae</taxon>
        <taxon>Cichliformes</taxon>
        <taxon>Cichlidae</taxon>
        <taxon>African cichlids</taxon>
        <taxon>Pseudocrenilabrinae</taxon>
        <taxon>Haplochromini</taxon>
        <taxon>Pundamilia</taxon>
    </lineage>
</organism>
<evidence type="ECO:0000313" key="1">
    <source>
        <dbReference type="Ensembl" id="ENSPNYP00000012317.1"/>
    </source>
</evidence>
<dbReference type="AlphaFoldDB" id="A0A3B4FP44"/>
<dbReference type="GeneTree" id="ENSGT00940000181822"/>
<accession>A0A3B4FP44</accession>
<reference evidence="1" key="1">
    <citation type="submission" date="2023-09" db="UniProtKB">
        <authorList>
            <consortium name="Ensembl"/>
        </authorList>
    </citation>
    <scope>IDENTIFICATION</scope>
</reference>
<dbReference type="STRING" id="303518.ENSPNYP00000012317"/>
<dbReference type="Ensembl" id="ENSPNYT00000012620.1">
    <property type="protein sequence ID" value="ENSPNYP00000012317.1"/>
    <property type="gene ID" value="ENSPNYG00000009347.1"/>
</dbReference>
<protein>
    <submittedName>
        <fullName evidence="1">Uncharacterized protein</fullName>
    </submittedName>
</protein>
<sequence>DATPSICALPLASLRLMASPLQLTYSYIWQVVRQKNVKHIVFRDMPFTVYNMVKHFFSLNRKCSLFSMAQSLTQHCRL</sequence>
<name>A0A3B4FP44_9CICH</name>
<proteinExistence type="predicted"/>